<organism evidence="2 3">
    <name type="scientific">Runella salmonicolor</name>
    <dbReference type="NCBI Taxonomy" id="2950278"/>
    <lineage>
        <taxon>Bacteria</taxon>
        <taxon>Pseudomonadati</taxon>
        <taxon>Bacteroidota</taxon>
        <taxon>Cytophagia</taxon>
        <taxon>Cytophagales</taxon>
        <taxon>Spirosomataceae</taxon>
        <taxon>Runella</taxon>
    </lineage>
</organism>
<comment type="caution">
    <text evidence="2">The sequence shown here is derived from an EMBL/GenBank/DDBJ whole genome shotgun (WGS) entry which is preliminary data.</text>
</comment>
<sequence length="249" mass="28151">MRFKAFLSLLVYTYLSFFSKTSYAQLFNPIQTRMDVGVAWKDKSLNIGFLYNQYLKLDRKGIFQVGWGVRGSHLRTNTLDYTTAPSELTRGKSGLAINAPLVMQNIDTLQLKTAITSFNFNLGFQLSLFNRLDLGANADILGFALGTRRSGFYLGSSGFNKVDSLNLHRTYQEAGPSGFALQLPQDHVKGTLNSELFARLRITERVAVKVSYLLAVSEYKTNNILVDDNRRFRLRSQMLYVGLSFPINQ</sequence>
<dbReference type="RefSeq" id="WP_253526739.1">
    <property type="nucleotide sequence ID" value="NZ_JAMZEL010000002.1"/>
</dbReference>
<evidence type="ECO:0000313" key="2">
    <source>
        <dbReference type="EMBL" id="MCP1382497.1"/>
    </source>
</evidence>
<evidence type="ECO:0000256" key="1">
    <source>
        <dbReference type="SAM" id="SignalP"/>
    </source>
</evidence>
<feature type="chain" id="PRO_5045956331" description="Outer membrane protein beta-barrel domain-containing protein" evidence="1">
    <location>
        <begin position="25"/>
        <end position="249"/>
    </location>
</feature>
<keyword evidence="3" id="KW-1185">Reference proteome</keyword>
<reference evidence="2 3" key="1">
    <citation type="submission" date="2022-06" db="EMBL/GenBank/DDBJ databases">
        <title>Runella sp. S5 genome sequencing.</title>
        <authorList>
            <person name="Park S."/>
        </authorList>
    </citation>
    <scope>NUCLEOTIDE SEQUENCE [LARGE SCALE GENOMIC DNA]</scope>
    <source>
        <strain evidence="2 3">S5</strain>
    </source>
</reference>
<keyword evidence="1" id="KW-0732">Signal</keyword>
<name>A0ABT1FLA8_9BACT</name>
<dbReference type="EMBL" id="JAMZEL010000002">
    <property type="protein sequence ID" value="MCP1382497.1"/>
    <property type="molecule type" value="Genomic_DNA"/>
</dbReference>
<evidence type="ECO:0008006" key="4">
    <source>
        <dbReference type="Google" id="ProtNLM"/>
    </source>
</evidence>
<dbReference type="Proteomes" id="UP001204772">
    <property type="component" value="Unassembled WGS sequence"/>
</dbReference>
<gene>
    <name evidence="2" type="ORF">NCI00_08690</name>
</gene>
<proteinExistence type="predicted"/>
<accession>A0ABT1FLA8</accession>
<feature type="signal peptide" evidence="1">
    <location>
        <begin position="1"/>
        <end position="24"/>
    </location>
</feature>
<protein>
    <recommendedName>
        <fullName evidence="4">Outer membrane protein beta-barrel domain-containing protein</fullName>
    </recommendedName>
</protein>
<evidence type="ECO:0000313" key="3">
    <source>
        <dbReference type="Proteomes" id="UP001204772"/>
    </source>
</evidence>